<evidence type="ECO:0000256" key="11">
    <source>
        <dbReference type="ARBA" id="ARBA00068450"/>
    </source>
</evidence>
<feature type="transmembrane region" description="Helical" evidence="12">
    <location>
        <begin position="346"/>
        <end position="371"/>
    </location>
</feature>
<dbReference type="EMBL" id="KQ459585">
    <property type="protein sequence ID" value="KPI98325.1"/>
    <property type="molecule type" value="Genomic_DNA"/>
</dbReference>
<feature type="transmembrane region" description="Helical" evidence="12">
    <location>
        <begin position="1317"/>
        <end position="1338"/>
    </location>
</feature>
<feature type="transmembrane region" description="Helical" evidence="12">
    <location>
        <begin position="786"/>
        <end position="809"/>
    </location>
</feature>
<feature type="domain" description="Major facilitator superfamily (MFS) profile" evidence="13">
    <location>
        <begin position="461"/>
        <end position="879"/>
    </location>
</feature>
<organism evidence="14 15">
    <name type="scientific">Papilio xuthus</name>
    <name type="common">Asian swallowtail butterfly</name>
    <dbReference type="NCBI Taxonomy" id="66420"/>
    <lineage>
        <taxon>Eukaryota</taxon>
        <taxon>Metazoa</taxon>
        <taxon>Ecdysozoa</taxon>
        <taxon>Arthropoda</taxon>
        <taxon>Hexapoda</taxon>
        <taxon>Insecta</taxon>
        <taxon>Pterygota</taxon>
        <taxon>Neoptera</taxon>
        <taxon>Endopterygota</taxon>
        <taxon>Lepidoptera</taxon>
        <taxon>Glossata</taxon>
        <taxon>Ditrysia</taxon>
        <taxon>Papilionoidea</taxon>
        <taxon>Papilionidae</taxon>
        <taxon>Papilioninae</taxon>
        <taxon>Papilio</taxon>
    </lineage>
</organism>
<dbReference type="InterPro" id="IPR027378">
    <property type="entry name" value="Nucleotide_channel_N"/>
</dbReference>
<feature type="domain" description="Major facilitator superfamily (MFS) profile" evidence="13">
    <location>
        <begin position="926"/>
        <end position="1340"/>
    </location>
</feature>
<keyword evidence="4 12" id="KW-0812">Transmembrane</keyword>
<keyword evidence="3" id="KW-0813">Transport</keyword>
<dbReference type="SUPFAM" id="SSF103473">
    <property type="entry name" value="MFS general substrate transporter"/>
    <property type="match status" value="3"/>
</dbReference>
<comment type="function">
    <text evidence="10">May be an inorganic phosphate cotransporter.</text>
</comment>
<keyword evidence="15" id="KW-1185">Reference proteome</keyword>
<feature type="transmembrane region" description="Helical" evidence="12">
    <location>
        <begin position="821"/>
        <end position="844"/>
    </location>
</feature>
<feature type="transmembrane region" description="Helical" evidence="12">
    <location>
        <begin position="1185"/>
        <end position="1209"/>
    </location>
</feature>
<dbReference type="GO" id="GO:0006814">
    <property type="term" value="P:sodium ion transport"/>
    <property type="evidence" value="ECO:0007669"/>
    <property type="project" value="UniProtKB-KW"/>
</dbReference>
<evidence type="ECO:0000256" key="12">
    <source>
        <dbReference type="SAM" id="Phobius"/>
    </source>
</evidence>
<feature type="transmembrane region" description="Helical" evidence="12">
    <location>
        <begin position="530"/>
        <end position="551"/>
    </location>
</feature>
<evidence type="ECO:0000256" key="1">
    <source>
        <dbReference type="ARBA" id="ARBA00004141"/>
    </source>
</evidence>
<feature type="transmembrane region" description="Helical" evidence="12">
    <location>
        <begin position="991"/>
        <end position="1010"/>
    </location>
</feature>
<evidence type="ECO:0000256" key="4">
    <source>
        <dbReference type="ARBA" id="ARBA00022692"/>
    </source>
</evidence>
<protein>
    <recommendedName>
        <fullName evidence="11">Putative inorganic phosphate cotransporter</fullName>
    </recommendedName>
</protein>
<dbReference type="InterPro" id="IPR011701">
    <property type="entry name" value="MFS"/>
</dbReference>
<sequence>MGEEKIENIRPNGVGVRHVQTFLLFLGMLFAFCMRVNMSMAIVDMTNNKHSEHFEWSHSVQSMILSSFFWGYVVLQLPAGELARRVGGKVLMTIAVSVNSLLSLLMPTAAKIGGWQLVCACRVMQGLTQGFIYPSMHHLVSQWIPLEENGLLSTIIYAGGQLGIAFQLIISGFIAAAWGWQAIFYTNAVLGLIWTVVYIIFGSSSPEQSKIVSKEELKYIQRSLGRVDNQKRQPSPWSKIVTSLPLWAAVVAHCGQNWGFFTLMTEMPTYMAKVLDVKLQDNGVLSSLPYLAMYLLSFPMGAMTDLIIRRGWLSTSNTRRLFNTIGLWGPAIALIGLSYVPERNTWFAVTMLTVSVGINAGQYAGYLLVIIDLAPNFSGSMMGISNFFANVISIIAPLVCGFIIDDETSAAEWRKVFFLASGVYFFTNLFFLIFMTSRRQPWNEHKKETDIGGLGMRHLQTFLLFLALCLVYSMRVNISMAIVDMTDITKEDHFEWSYSMQSMILSSFFWGYVLLMLPSGELAKRFGGKALITVSVGVNALVSLILPTAAYYGGWKFVVVCRILQGMSQSFVFPSMHHLVSQWIPLEEKGRLSTIIYAGSQLGVAIQLISSGFIASAWGWKAIFYTNGLLGGLWTAAYVFLGAASPEQSKMISQHELKYIQTSLGRTEEQKKHRTPWLKIVTCFPFWAAVVAHCGQNWGFFTLKTEMPTYMAKVLNVNLKQNGVLSSLPYLAMYLLSFPVGFLTDFLIRRRWLSITNTRKLANSIGLWGPALALIGLSYAPEGNMVVSVLMLTLTLGINAGHFTGYMLILVDLAPNFSSSLMAISNFFANIISIIAPLICGVIIQDETDPAEWRKVFFLASGIYFCTNLCFVLFTTSNKQPWNDPEENLSDTKIYIEGHKMGKIVEDRIVASPGLGTRHTQTLLLFLSMLLLYCMRVNISLAIVDMTDTNKEDHFDWSHSVQSKILSSFFWGYIMLQIPAGELSRRYGGKILLTISMTVNAAVSLLLPLAAKLGGWKLICACRMLQGFSQAFLFPATHHLVTQWIPSEERGRLCNVIYAGGKLGVALQLISSGFIASAWGWEAIFYTNALLGAIWVVCYLMFGSASPETSKSISANELKYIQVSLGRVGEQKRYPTPWRSVVTSLPFLAAIVAHCGQNWGFFTLLTEIPTYMSKVLGMDIKTNGMLSSLPYLVVYLLSFPLGAMTDLLIRKNWLSVTNTRKLFNTIGLWGPAVALIGLCYTPAGNLTMAVIMLTVTVGINAGNYTGYLLIFIDIAPNFSASLIGISNFFASIISIVAPLVCGWIIQDETDPYEWHKVFYLASAIYFLTNLFFILFVTAEKQPWNEPQDRADEG</sequence>
<dbReference type="PROSITE" id="PS50850">
    <property type="entry name" value="MFS"/>
    <property type="match status" value="3"/>
</dbReference>
<feature type="transmembrane region" description="Helical" evidence="12">
    <location>
        <begin position="964"/>
        <end position="984"/>
    </location>
</feature>
<dbReference type="Proteomes" id="UP000053268">
    <property type="component" value="Unassembled WGS sequence"/>
</dbReference>
<comment type="similarity">
    <text evidence="2">Belongs to the major facilitator superfamily. Sodium/anion cotransporter family.</text>
</comment>
<feature type="transmembrane region" description="Helical" evidence="12">
    <location>
        <begin position="680"/>
        <end position="701"/>
    </location>
</feature>
<dbReference type="GO" id="GO:0006820">
    <property type="term" value="P:monoatomic anion transport"/>
    <property type="evidence" value="ECO:0007669"/>
    <property type="project" value="TreeGrafter"/>
</dbReference>
<reference evidence="14 15" key="1">
    <citation type="journal article" date="2015" name="Nat. Commun.">
        <title>Outbred genome sequencing and CRISPR/Cas9 gene editing in butterflies.</title>
        <authorList>
            <person name="Li X."/>
            <person name="Fan D."/>
            <person name="Zhang W."/>
            <person name="Liu G."/>
            <person name="Zhang L."/>
            <person name="Zhao L."/>
            <person name="Fang X."/>
            <person name="Chen L."/>
            <person name="Dong Y."/>
            <person name="Chen Y."/>
            <person name="Ding Y."/>
            <person name="Zhao R."/>
            <person name="Feng M."/>
            <person name="Zhu Y."/>
            <person name="Feng Y."/>
            <person name="Jiang X."/>
            <person name="Zhu D."/>
            <person name="Xiang H."/>
            <person name="Feng X."/>
            <person name="Li S."/>
            <person name="Wang J."/>
            <person name="Zhang G."/>
            <person name="Kronforst M.R."/>
            <person name="Wang W."/>
        </authorList>
    </citation>
    <scope>NUCLEOTIDE SEQUENCE [LARGE SCALE GENOMIC DNA]</scope>
    <source>
        <strain evidence="14">Ya'a_city_454_Px</strain>
        <tissue evidence="14">Whole body</tissue>
    </source>
</reference>
<dbReference type="InterPro" id="IPR020846">
    <property type="entry name" value="MFS_dom"/>
</dbReference>
<feature type="transmembrane region" description="Helical" evidence="12">
    <location>
        <begin position="856"/>
        <end position="874"/>
    </location>
</feature>
<dbReference type="FunFam" id="1.20.1250.20:FF:000144">
    <property type="entry name" value="Picot, isoform B"/>
    <property type="match status" value="3"/>
</dbReference>
<feature type="transmembrane region" description="Helical" evidence="12">
    <location>
        <begin position="595"/>
        <end position="618"/>
    </location>
</feature>
<dbReference type="FunFam" id="1.20.1250.20:FF:000003">
    <property type="entry name" value="Solute carrier family 17 member 3"/>
    <property type="match status" value="3"/>
</dbReference>
<feature type="transmembrane region" description="Helical" evidence="12">
    <location>
        <begin position="63"/>
        <end position="83"/>
    </location>
</feature>
<dbReference type="Gene3D" id="1.20.120.540">
    <property type="entry name" value="Voltage-gated potassium channels"/>
    <property type="match status" value="1"/>
</dbReference>
<feature type="transmembrane region" description="Helical" evidence="12">
    <location>
        <begin position="1141"/>
        <end position="1165"/>
    </location>
</feature>
<evidence type="ECO:0000313" key="14">
    <source>
        <dbReference type="EMBL" id="KPI98325.1"/>
    </source>
</evidence>
<feature type="transmembrane region" description="Helical" evidence="12">
    <location>
        <begin position="288"/>
        <end position="308"/>
    </location>
</feature>
<dbReference type="PANTHER" id="PTHR11662">
    <property type="entry name" value="SOLUTE CARRIER FAMILY 17"/>
    <property type="match status" value="1"/>
</dbReference>
<evidence type="ECO:0000256" key="8">
    <source>
        <dbReference type="ARBA" id="ARBA00023136"/>
    </source>
</evidence>
<evidence type="ECO:0000256" key="10">
    <source>
        <dbReference type="ARBA" id="ARBA00054632"/>
    </source>
</evidence>
<evidence type="ECO:0000256" key="9">
    <source>
        <dbReference type="ARBA" id="ARBA00023201"/>
    </source>
</evidence>
<evidence type="ECO:0000259" key="13">
    <source>
        <dbReference type="PROSITE" id="PS50850"/>
    </source>
</evidence>
<dbReference type="Pfam" id="PF07690">
    <property type="entry name" value="MFS_1"/>
    <property type="match status" value="3"/>
</dbReference>
<feature type="transmembrane region" description="Helical" evidence="12">
    <location>
        <begin position="154"/>
        <end position="176"/>
    </location>
</feature>
<evidence type="ECO:0000256" key="7">
    <source>
        <dbReference type="ARBA" id="ARBA00023053"/>
    </source>
</evidence>
<keyword evidence="9" id="KW-0739">Sodium transport</keyword>
<feature type="transmembrane region" description="Helical" evidence="12">
    <location>
        <begin position="383"/>
        <end position="404"/>
    </location>
</feature>
<dbReference type="GO" id="GO:0015293">
    <property type="term" value="F:symporter activity"/>
    <property type="evidence" value="ECO:0007669"/>
    <property type="project" value="UniProtKB-KW"/>
</dbReference>
<evidence type="ECO:0000256" key="3">
    <source>
        <dbReference type="ARBA" id="ARBA00022448"/>
    </source>
</evidence>
<feature type="transmembrane region" description="Helical" evidence="12">
    <location>
        <begin position="90"/>
        <end position="109"/>
    </location>
</feature>
<feature type="transmembrane region" description="Helical" evidence="12">
    <location>
        <begin position="416"/>
        <end position="437"/>
    </location>
</feature>
<dbReference type="CDD" id="cd17318">
    <property type="entry name" value="MFS_SLC17"/>
    <property type="match status" value="3"/>
</dbReference>
<feature type="transmembrane region" description="Helical" evidence="12">
    <location>
        <begin position="1056"/>
        <end position="1077"/>
    </location>
</feature>
<feature type="domain" description="Major facilitator superfamily (MFS) profile" evidence="13">
    <location>
        <begin position="19"/>
        <end position="439"/>
    </location>
</feature>
<feature type="transmembrane region" description="Helical" evidence="12">
    <location>
        <begin position="923"/>
        <end position="944"/>
    </location>
</feature>
<feature type="transmembrane region" description="Helical" evidence="12">
    <location>
        <begin position="498"/>
        <end position="518"/>
    </location>
</feature>
<dbReference type="InterPro" id="IPR036259">
    <property type="entry name" value="MFS_trans_sf"/>
</dbReference>
<keyword evidence="8 12" id="KW-0472">Membrane</keyword>
<keyword evidence="7" id="KW-0915">Sodium</keyword>
<feature type="transmembrane region" description="Helical" evidence="12">
    <location>
        <begin position="320"/>
        <end position="340"/>
    </location>
</feature>
<dbReference type="GO" id="GO:0016020">
    <property type="term" value="C:membrane"/>
    <property type="evidence" value="ECO:0007669"/>
    <property type="project" value="UniProtKB-SubCell"/>
</dbReference>
<dbReference type="InterPro" id="IPR050382">
    <property type="entry name" value="MFS_Na/Anion_cotransporter"/>
</dbReference>
<gene>
    <name evidence="14" type="ORF">RR46_09541</name>
</gene>
<feature type="transmembrane region" description="Helical" evidence="12">
    <location>
        <begin position="1083"/>
        <end position="1102"/>
    </location>
</feature>
<feature type="transmembrane region" description="Helical" evidence="12">
    <location>
        <begin position="728"/>
        <end position="748"/>
    </location>
</feature>
<feature type="transmembrane region" description="Helical" evidence="12">
    <location>
        <begin position="1249"/>
        <end position="1270"/>
    </location>
</feature>
<comment type="subcellular location">
    <subcellularLocation>
        <location evidence="1">Membrane</location>
        <topology evidence="1">Multi-pass membrane protein</topology>
    </subcellularLocation>
</comment>
<dbReference type="PANTHER" id="PTHR11662:SF280">
    <property type="entry name" value="FI21844P1-RELATED"/>
    <property type="match status" value="1"/>
</dbReference>
<feature type="transmembrane region" description="Helical" evidence="12">
    <location>
        <begin position="1221"/>
        <end position="1243"/>
    </location>
</feature>
<feature type="transmembrane region" description="Helical" evidence="12">
    <location>
        <begin position="624"/>
        <end position="644"/>
    </location>
</feature>
<feature type="transmembrane region" description="Helical" evidence="12">
    <location>
        <begin position="1282"/>
        <end position="1305"/>
    </location>
</feature>
<feature type="transmembrane region" description="Helical" evidence="12">
    <location>
        <begin position="182"/>
        <end position="201"/>
    </location>
</feature>
<feature type="transmembrane region" description="Helical" evidence="12">
    <location>
        <begin position="21"/>
        <end position="43"/>
    </location>
</feature>
<name>A0A194Q4I9_PAPXU</name>
<evidence type="ECO:0000313" key="15">
    <source>
        <dbReference type="Proteomes" id="UP000053268"/>
    </source>
</evidence>
<dbReference type="STRING" id="66420.A0A194Q4I9"/>
<keyword evidence="9" id="KW-0406">Ion transport</keyword>
<keyword evidence="6 12" id="KW-1133">Transmembrane helix</keyword>
<proteinExistence type="inferred from homology"/>
<evidence type="ECO:0000256" key="2">
    <source>
        <dbReference type="ARBA" id="ARBA00008586"/>
    </source>
</evidence>
<evidence type="ECO:0000256" key="6">
    <source>
        <dbReference type="ARBA" id="ARBA00022989"/>
    </source>
</evidence>
<evidence type="ECO:0000256" key="5">
    <source>
        <dbReference type="ARBA" id="ARBA00022847"/>
    </source>
</evidence>
<dbReference type="Gene3D" id="1.20.1250.20">
    <property type="entry name" value="MFS general substrate transporter like domains"/>
    <property type="match status" value="5"/>
</dbReference>
<accession>A0A194Q4I9</accession>
<feature type="transmembrane region" description="Helical" evidence="12">
    <location>
        <begin position="240"/>
        <end position="261"/>
    </location>
</feature>
<feature type="transmembrane region" description="Helical" evidence="12">
    <location>
        <begin position="458"/>
        <end position="478"/>
    </location>
</feature>
<keyword evidence="5" id="KW-0769">Symport</keyword>